<keyword evidence="3" id="KW-1185">Reference proteome</keyword>
<evidence type="ECO:0000313" key="3">
    <source>
        <dbReference type="Proteomes" id="UP001161405"/>
    </source>
</evidence>
<evidence type="ECO:0000259" key="1">
    <source>
        <dbReference type="Pfam" id="PF12697"/>
    </source>
</evidence>
<name>A0ABQ5UM89_9HYPH</name>
<dbReference type="SUPFAM" id="SSF53474">
    <property type="entry name" value="alpha/beta-Hydrolases"/>
    <property type="match status" value="1"/>
</dbReference>
<reference evidence="2" key="2">
    <citation type="submission" date="2023-01" db="EMBL/GenBank/DDBJ databases">
        <title>Draft genome sequence of Maritalea porphyrae strain NBRC 107169.</title>
        <authorList>
            <person name="Sun Q."/>
            <person name="Mori K."/>
        </authorList>
    </citation>
    <scope>NUCLEOTIDE SEQUENCE</scope>
    <source>
        <strain evidence="2">NBRC 107169</strain>
    </source>
</reference>
<dbReference type="Gene3D" id="3.40.50.1820">
    <property type="entry name" value="alpha/beta hydrolase"/>
    <property type="match status" value="1"/>
</dbReference>
<dbReference type="InterPro" id="IPR000073">
    <property type="entry name" value="AB_hydrolase_1"/>
</dbReference>
<sequence length="345" mass="38358">MRIKSLPLGLGVLLALLLVLASFWFLSPDSSYEETAFVFNHEGQPIKGKLIKPLGSKIGPIDCVVMVHGDGAMTYDAHGYFAPYFSFFTQRNICVLSWDKPGVVGAQGNWLNYSMADRATLVGSAVQALRRHPQLDVGRVGLMGFSQAGWVMPKINPREQNISFYIFVSPAVNWMRQSSYMSELRRGAEPQPIEEKRADRALDQLLLRGASYDAFLSLATEEASIDASWFSKERWAFVAENARSDLSEDLKQLRHKPVLLLTGARDGQVDATETMAVFSDILGDQLTAHIFETAGHSMIGVDERKPMDDGDGLWLLLQVMLQGQDAFVPGYWAAIDDFIAAQKFD</sequence>
<dbReference type="PANTHER" id="PTHR43265:SF1">
    <property type="entry name" value="ESTERASE ESTD"/>
    <property type="match status" value="1"/>
</dbReference>
<dbReference type="Pfam" id="PF12697">
    <property type="entry name" value="Abhydrolase_6"/>
    <property type="match status" value="1"/>
</dbReference>
<feature type="domain" description="AB hydrolase-1" evidence="1">
    <location>
        <begin position="64"/>
        <end position="299"/>
    </location>
</feature>
<organism evidence="2 3">
    <name type="scientific">Maritalea porphyrae</name>
    <dbReference type="NCBI Taxonomy" id="880732"/>
    <lineage>
        <taxon>Bacteria</taxon>
        <taxon>Pseudomonadati</taxon>
        <taxon>Pseudomonadota</taxon>
        <taxon>Alphaproteobacteria</taxon>
        <taxon>Hyphomicrobiales</taxon>
        <taxon>Devosiaceae</taxon>
        <taxon>Maritalea</taxon>
    </lineage>
</organism>
<protein>
    <recommendedName>
        <fullName evidence="1">AB hydrolase-1 domain-containing protein</fullName>
    </recommendedName>
</protein>
<evidence type="ECO:0000313" key="2">
    <source>
        <dbReference type="EMBL" id="GLQ16413.1"/>
    </source>
</evidence>
<proteinExistence type="predicted"/>
<dbReference type="EMBL" id="BSNI01000001">
    <property type="protein sequence ID" value="GLQ16413.1"/>
    <property type="molecule type" value="Genomic_DNA"/>
</dbReference>
<dbReference type="InterPro" id="IPR053145">
    <property type="entry name" value="AB_hydrolase_Est10"/>
</dbReference>
<comment type="caution">
    <text evidence="2">The sequence shown here is derived from an EMBL/GenBank/DDBJ whole genome shotgun (WGS) entry which is preliminary data.</text>
</comment>
<dbReference type="Proteomes" id="UP001161405">
    <property type="component" value="Unassembled WGS sequence"/>
</dbReference>
<dbReference type="PANTHER" id="PTHR43265">
    <property type="entry name" value="ESTERASE ESTD"/>
    <property type="match status" value="1"/>
</dbReference>
<accession>A0ABQ5UM89</accession>
<gene>
    <name evidence="2" type="ORF">GCM10007879_06620</name>
</gene>
<dbReference type="InterPro" id="IPR029058">
    <property type="entry name" value="AB_hydrolase_fold"/>
</dbReference>
<reference evidence="2" key="1">
    <citation type="journal article" date="2014" name="Int. J. Syst. Evol. Microbiol.">
        <title>Complete genome of a new Firmicutes species belonging to the dominant human colonic microbiota ('Ruminococcus bicirculans') reveals two chromosomes and a selective capacity to utilize plant glucans.</title>
        <authorList>
            <consortium name="NISC Comparative Sequencing Program"/>
            <person name="Wegmann U."/>
            <person name="Louis P."/>
            <person name="Goesmann A."/>
            <person name="Henrissat B."/>
            <person name="Duncan S.H."/>
            <person name="Flint H.J."/>
        </authorList>
    </citation>
    <scope>NUCLEOTIDE SEQUENCE</scope>
    <source>
        <strain evidence="2">NBRC 107169</strain>
    </source>
</reference>
<dbReference type="RefSeq" id="WP_284362013.1">
    <property type="nucleotide sequence ID" value="NZ_BSNI01000001.1"/>
</dbReference>